<dbReference type="Gene3D" id="3.90.550.10">
    <property type="entry name" value="Spore Coat Polysaccharide Biosynthesis Protein SpsA, Chain A"/>
    <property type="match status" value="1"/>
</dbReference>
<dbReference type="Pfam" id="PF00535">
    <property type="entry name" value="Glycos_transf_2"/>
    <property type="match status" value="1"/>
</dbReference>
<proteinExistence type="predicted"/>
<evidence type="ECO:0000313" key="2">
    <source>
        <dbReference type="EMBL" id="KXA33744.1"/>
    </source>
</evidence>
<dbReference type="eggNOG" id="COG0463">
    <property type="taxonomic scope" value="Bacteria"/>
</dbReference>
<dbReference type="PANTHER" id="PTHR22916:SF3">
    <property type="entry name" value="UDP-GLCNAC:BETAGAL BETA-1,3-N-ACETYLGLUCOSAMINYLTRANSFERASE-LIKE PROTEIN 1"/>
    <property type="match status" value="1"/>
</dbReference>
<dbReference type="CDD" id="cd00761">
    <property type="entry name" value="Glyco_tranf_GTA_type"/>
    <property type="match status" value="1"/>
</dbReference>
<dbReference type="PANTHER" id="PTHR22916">
    <property type="entry name" value="GLYCOSYLTRANSFERASE"/>
    <property type="match status" value="1"/>
</dbReference>
<comment type="caution">
    <text evidence="2">The sequence shown here is derived from an EMBL/GenBank/DDBJ whole genome shotgun (WGS) entry which is preliminary data.</text>
</comment>
<reference evidence="3" key="1">
    <citation type="submission" date="2016-01" db="EMBL/GenBank/DDBJ databases">
        <authorList>
            <person name="Mitreva M."/>
            <person name="Pepin K.H."/>
            <person name="Mihindukulasuriya K.A."/>
            <person name="Fulton R."/>
            <person name="Fronick C."/>
            <person name="O'Laughlin M."/>
            <person name="Miner T."/>
            <person name="Herter B."/>
            <person name="Rosa B.A."/>
            <person name="Cordes M."/>
            <person name="Tomlinson C."/>
            <person name="Wollam A."/>
            <person name="Palsikar V.B."/>
            <person name="Mardis E.R."/>
            <person name="Wilson R.K."/>
        </authorList>
    </citation>
    <scope>NUCLEOTIDE SEQUENCE [LARGE SCALE GENOMIC DNA]</scope>
    <source>
        <strain evidence="3">MJR7716</strain>
    </source>
</reference>
<protein>
    <recommendedName>
        <fullName evidence="1">Glycosyltransferase 2-like domain-containing protein</fullName>
    </recommendedName>
</protein>
<gene>
    <name evidence="2" type="ORF">HMPREF3226_02321</name>
</gene>
<dbReference type="GO" id="GO:0016758">
    <property type="term" value="F:hexosyltransferase activity"/>
    <property type="evidence" value="ECO:0007669"/>
    <property type="project" value="UniProtKB-ARBA"/>
</dbReference>
<name>A0A133PWC2_9BACT</name>
<keyword evidence="3" id="KW-1185">Reference proteome</keyword>
<sequence>MLQECVDSVLQLSLSEEEREVIVIDDGSELSPLNDLLNSGEHIVYVRTPNKGVSAARNLGITISKGEYIQFIDADDYLLVPAYEHCLSLTRSKEIDVVLFGFATKANEKSSMVDEEPVDGAMFMKHNNISGAVWNYLFRKSLLINLRFSQEIAYGEDEEFTPQLLLSADKVTRTQAKAYFYRQHSESVIHKRDEQSVSKRLNDNFEVICRLNQKAENLPYQEQEALRRRVAQLSMDYLYNTITLTRDAQLTEKAVRKLYKEGLFPLPPKDYTRKYKLFRRMVNSKAGRKLLLIMLPKQK</sequence>
<accession>A0A133PWC2</accession>
<dbReference type="Proteomes" id="UP000070533">
    <property type="component" value="Unassembled WGS sequence"/>
</dbReference>
<dbReference type="SUPFAM" id="SSF53448">
    <property type="entry name" value="Nucleotide-diphospho-sugar transferases"/>
    <property type="match status" value="1"/>
</dbReference>
<feature type="domain" description="Glycosyltransferase 2-like" evidence="1">
    <location>
        <begin position="1"/>
        <end position="108"/>
    </location>
</feature>
<dbReference type="STRING" id="28128.HMPREF3226_02321"/>
<organism evidence="2 3">
    <name type="scientific">Prevotella corporis</name>
    <dbReference type="NCBI Taxonomy" id="28128"/>
    <lineage>
        <taxon>Bacteria</taxon>
        <taxon>Pseudomonadati</taxon>
        <taxon>Bacteroidota</taxon>
        <taxon>Bacteroidia</taxon>
        <taxon>Bacteroidales</taxon>
        <taxon>Prevotellaceae</taxon>
        <taxon>Prevotella</taxon>
    </lineage>
</organism>
<dbReference type="InterPro" id="IPR029044">
    <property type="entry name" value="Nucleotide-diphossugar_trans"/>
</dbReference>
<evidence type="ECO:0000259" key="1">
    <source>
        <dbReference type="Pfam" id="PF00535"/>
    </source>
</evidence>
<dbReference type="InterPro" id="IPR001173">
    <property type="entry name" value="Glyco_trans_2-like"/>
</dbReference>
<dbReference type="AlphaFoldDB" id="A0A133PWC2"/>
<dbReference type="EMBL" id="LRQG01000216">
    <property type="protein sequence ID" value="KXA33744.1"/>
    <property type="molecule type" value="Genomic_DNA"/>
</dbReference>
<evidence type="ECO:0000313" key="3">
    <source>
        <dbReference type="Proteomes" id="UP000070533"/>
    </source>
</evidence>
<dbReference type="PATRIC" id="fig|28128.5.peg.2395"/>